<comment type="function">
    <text evidence="7">Sodium-phosphate symporter.</text>
</comment>
<organism evidence="9 10">
    <name type="scientific">Exophiala aquamarina CBS 119918</name>
    <dbReference type="NCBI Taxonomy" id="1182545"/>
    <lineage>
        <taxon>Eukaryota</taxon>
        <taxon>Fungi</taxon>
        <taxon>Dikarya</taxon>
        <taxon>Ascomycota</taxon>
        <taxon>Pezizomycotina</taxon>
        <taxon>Eurotiomycetes</taxon>
        <taxon>Chaetothyriomycetidae</taxon>
        <taxon>Chaetothyriales</taxon>
        <taxon>Herpotrichiellaceae</taxon>
        <taxon>Exophiala</taxon>
    </lineage>
</organism>
<name>A0A072NWF7_9EURO</name>
<feature type="transmembrane region" description="Helical" evidence="7">
    <location>
        <begin position="12"/>
        <end position="29"/>
    </location>
</feature>
<evidence type="ECO:0000313" key="9">
    <source>
        <dbReference type="EMBL" id="KEF51946.1"/>
    </source>
</evidence>
<keyword evidence="5 7" id="KW-1133">Transmembrane helix</keyword>
<feature type="transmembrane region" description="Helical" evidence="7">
    <location>
        <begin position="149"/>
        <end position="170"/>
    </location>
</feature>
<protein>
    <recommendedName>
        <fullName evidence="7">Phosphate transporter</fullName>
    </recommendedName>
</protein>
<evidence type="ECO:0000256" key="8">
    <source>
        <dbReference type="SAM" id="MobiDB-lite"/>
    </source>
</evidence>
<feature type="transmembrane region" description="Helical" evidence="7">
    <location>
        <begin position="404"/>
        <end position="422"/>
    </location>
</feature>
<dbReference type="GO" id="GO:0016020">
    <property type="term" value="C:membrane"/>
    <property type="evidence" value="ECO:0007669"/>
    <property type="project" value="UniProtKB-SubCell"/>
</dbReference>
<dbReference type="VEuPathDB" id="FungiDB:A1O9_11936"/>
<feature type="transmembrane region" description="Helical" evidence="7">
    <location>
        <begin position="190"/>
        <end position="209"/>
    </location>
</feature>
<dbReference type="HOGENOM" id="CLU_015355_3_0_1"/>
<sequence>MPPAITARYDWILAISSIAFVFSAFGNGANDVANSYATSVAARTLTMPQVGFLAMITEFVGAVGLGARVTNTIKNGIISIDRFQGEPGALMLAMGCTEVGSATWLMAATSLGFPVSTTQTVVGALIGAGFASQSPIKWAWSSGSVTQVAASWGIAPLLAACFSALIFGTVKYSVLERKDSFKWAMRLIPFYFATTAAILALFIVVEAPTAPSLEEFGGGKAAGIILGVWAGILGISYIFFMPYFERRLIKEDSRVKFYHIPLGPLLRKENPPLYFPAKESRCVVDYYEDPYAVAESSSSVNSLKEQKQSTGDEVRSAPDSASVEKGLATEKVQPSAPVRRPLTPHERFLDPVRHLSWTNPQRWWGYFKFGLLQGVTRDCVSHDSVKLREIHARAAKYDVRVEHLWTYCQVASAILMSIAHGSNDVANAVGPWAAVYHTYLNGEVSTKSPTPVWFLVIAGFLLGAGFWFYGYNIIRALGNKITQMSPTRGFSVELGAAVTVLLASRLALPVSTTQCLTGATMGVALMNYDLGAVNWSQLAFIFMGWVLTLPCAGLISGLLCLMALNTPHF</sequence>
<dbReference type="Proteomes" id="UP000027920">
    <property type="component" value="Unassembled WGS sequence"/>
</dbReference>
<feature type="transmembrane region" description="Helical" evidence="7">
    <location>
        <begin position="452"/>
        <end position="469"/>
    </location>
</feature>
<dbReference type="PANTHER" id="PTHR11101">
    <property type="entry name" value="PHOSPHATE TRANSPORTER"/>
    <property type="match status" value="1"/>
</dbReference>
<evidence type="ECO:0000256" key="6">
    <source>
        <dbReference type="ARBA" id="ARBA00023136"/>
    </source>
</evidence>
<comment type="similarity">
    <text evidence="7">Belongs to the inorganic phosphate transporter (PiT) (TC 2.A.20) family.</text>
</comment>
<evidence type="ECO:0000256" key="3">
    <source>
        <dbReference type="ARBA" id="ARBA00022592"/>
    </source>
</evidence>
<dbReference type="OrthoDB" id="260807at2759"/>
<evidence type="ECO:0000256" key="1">
    <source>
        <dbReference type="ARBA" id="ARBA00004141"/>
    </source>
</evidence>
<keyword evidence="2 7" id="KW-0813">Transport</keyword>
<dbReference type="RefSeq" id="XP_013254536.1">
    <property type="nucleotide sequence ID" value="XM_013399082.1"/>
</dbReference>
<feature type="compositionally biased region" description="Basic and acidic residues" evidence="8">
    <location>
        <begin position="304"/>
        <end position="316"/>
    </location>
</feature>
<dbReference type="GO" id="GO:0035435">
    <property type="term" value="P:phosphate ion transmembrane transport"/>
    <property type="evidence" value="ECO:0007669"/>
    <property type="project" value="TreeGrafter"/>
</dbReference>
<evidence type="ECO:0000256" key="4">
    <source>
        <dbReference type="ARBA" id="ARBA00022692"/>
    </source>
</evidence>
<feature type="transmembrane region" description="Helical" evidence="7">
    <location>
        <begin position="221"/>
        <end position="244"/>
    </location>
</feature>
<feature type="region of interest" description="Disordered" evidence="8">
    <location>
        <begin position="298"/>
        <end position="329"/>
    </location>
</feature>
<accession>A0A072NWF7</accession>
<keyword evidence="6 7" id="KW-0472">Membrane</keyword>
<proteinExistence type="inferred from homology"/>
<dbReference type="EMBL" id="AMGV01000020">
    <property type="protein sequence ID" value="KEF51946.1"/>
    <property type="molecule type" value="Genomic_DNA"/>
</dbReference>
<dbReference type="GO" id="GO:0005315">
    <property type="term" value="F:phosphate transmembrane transporter activity"/>
    <property type="evidence" value="ECO:0007669"/>
    <property type="project" value="InterPro"/>
</dbReference>
<keyword evidence="3 7" id="KW-0592">Phosphate transport</keyword>
<comment type="subcellular location">
    <subcellularLocation>
        <location evidence="1 7">Membrane</location>
        <topology evidence="1 7">Multi-pass membrane protein</topology>
    </subcellularLocation>
</comment>
<keyword evidence="4 7" id="KW-0812">Transmembrane</keyword>
<feature type="transmembrane region" description="Helical" evidence="7">
    <location>
        <begin position="49"/>
        <end position="67"/>
    </location>
</feature>
<reference evidence="9 10" key="1">
    <citation type="submission" date="2013-03" db="EMBL/GenBank/DDBJ databases">
        <title>The Genome Sequence of Exophiala aquamarina CBS 119918.</title>
        <authorList>
            <consortium name="The Broad Institute Genomics Platform"/>
            <person name="Cuomo C."/>
            <person name="de Hoog S."/>
            <person name="Gorbushina A."/>
            <person name="Walker B."/>
            <person name="Young S.K."/>
            <person name="Zeng Q."/>
            <person name="Gargeya S."/>
            <person name="Fitzgerald M."/>
            <person name="Haas B."/>
            <person name="Abouelleil A."/>
            <person name="Allen A.W."/>
            <person name="Alvarado L."/>
            <person name="Arachchi H.M."/>
            <person name="Berlin A.M."/>
            <person name="Chapman S.B."/>
            <person name="Gainer-Dewar J."/>
            <person name="Goldberg J."/>
            <person name="Griggs A."/>
            <person name="Gujja S."/>
            <person name="Hansen M."/>
            <person name="Howarth C."/>
            <person name="Imamovic A."/>
            <person name="Ireland A."/>
            <person name="Larimer J."/>
            <person name="McCowan C."/>
            <person name="Murphy C."/>
            <person name="Pearson M."/>
            <person name="Poon T.W."/>
            <person name="Priest M."/>
            <person name="Roberts A."/>
            <person name="Saif S."/>
            <person name="Shea T."/>
            <person name="Sisk P."/>
            <person name="Sykes S."/>
            <person name="Wortman J."/>
            <person name="Nusbaum C."/>
            <person name="Birren B."/>
        </authorList>
    </citation>
    <scope>NUCLEOTIDE SEQUENCE [LARGE SCALE GENOMIC DNA]</scope>
    <source>
        <strain evidence="9 10">CBS 119918</strain>
    </source>
</reference>
<comment type="caution">
    <text evidence="9">The sequence shown here is derived from an EMBL/GenBank/DDBJ whole genome shotgun (WGS) entry which is preliminary data.</text>
</comment>
<gene>
    <name evidence="9" type="ORF">A1O9_11936</name>
</gene>
<feature type="transmembrane region" description="Helical" evidence="7">
    <location>
        <begin position="538"/>
        <end position="564"/>
    </location>
</feature>
<dbReference type="AlphaFoldDB" id="A0A072NWF7"/>
<dbReference type="InterPro" id="IPR001204">
    <property type="entry name" value="Phos_transporter"/>
</dbReference>
<evidence type="ECO:0000256" key="5">
    <source>
        <dbReference type="ARBA" id="ARBA00022989"/>
    </source>
</evidence>
<evidence type="ECO:0000256" key="2">
    <source>
        <dbReference type="ARBA" id="ARBA00022448"/>
    </source>
</evidence>
<keyword evidence="10" id="KW-1185">Reference proteome</keyword>
<dbReference type="GeneID" id="25286831"/>
<dbReference type="Pfam" id="PF01384">
    <property type="entry name" value="PHO4"/>
    <property type="match status" value="1"/>
</dbReference>
<dbReference type="STRING" id="1182545.A0A072NWF7"/>
<dbReference type="PANTHER" id="PTHR11101:SF55">
    <property type="entry name" value="PHOSPHATE TRANSPORTER"/>
    <property type="match status" value="1"/>
</dbReference>
<evidence type="ECO:0000313" key="10">
    <source>
        <dbReference type="Proteomes" id="UP000027920"/>
    </source>
</evidence>
<evidence type="ECO:0000256" key="7">
    <source>
        <dbReference type="RuleBase" id="RU363058"/>
    </source>
</evidence>